<organism evidence="2 3">
    <name type="scientific">Plasmodium vivax Mauritania I</name>
    <dbReference type="NCBI Taxonomy" id="1035515"/>
    <lineage>
        <taxon>Eukaryota</taxon>
        <taxon>Sar</taxon>
        <taxon>Alveolata</taxon>
        <taxon>Apicomplexa</taxon>
        <taxon>Aconoidasida</taxon>
        <taxon>Haemosporida</taxon>
        <taxon>Plasmodiidae</taxon>
        <taxon>Plasmodium</taxon>
        <taxon>Plasmodium (Plasmodium)</taxon>
    </lineage>
</organism>
<accession>A0A0J9VQN4</accession>
<proteinExistence type="predicted"/>
<evidence type="ECO:0000313" key="3">
    <source>
        <dbReference type="Proteomes" id="UP000053776"/>
    </source>
</evidence>
<evidence type="ECO:0000256" key="1">
    <source>
        <dbReference type="SAM" id="Phobius"/>
    </source>
</evidence>
<protein>
    <recommendedName>
        <fullName evidence="4">Variable surface protein Vir35</fullName>
    </recommendedName>
</protein>
<feature type="transmembrane region" description="Helical" evidence="1">
    <location>
        <begin position="122"/>
        <end position="145"/>
    </location>
</feature>
<keyword evidence="1" id="KW-0812">Transmembrane</keyword>
<evidence type="ECO:0008006" key="4">
    <source>
        <dbReference type="Google" id="ProtNLM"/>
    </source>
</evidence>
<gene>
    <name evidence="2" type="ORF">PVMG_06213</name>
</gene>
<keyword evidence="1" id="KW-1133">Transmembrane helix</keyword>
<evidence type="ECO:0000313" key="2">
    <source>
        <dbReference type="EMBL" id="KMZ89673.1"/>
    </source>
</evidence>
<dbReference type="OrthoDB" id="10380695at2759"/>
<reference evidence="2 3" key="1">
    <citation type="submission" date="2011-08" db="EMBL/GenBank/DDBJ databases">
        <title>The Genome Sequence of Plasmodium vivax Mauritania I.</title>
        <authorList>
            <consortium name="The Broad Institute Genome Sequencing Platform"/>
            <consortium name="The Broad Institute Genome Sequencing Center for Infectious Disease"/>
            <person name="Neafsey D."/>
            <person name="Carlton J."/>
            <person name="Barnwell J."/>
            <person name="Collins W."/>
            <person name="Escalante A."/>
            <person name="Mullikin J."/>
            <person name="Saul A."/>
            <person name="Guigo R."/>
            <person name="Camara F."/>
            <person name="Young S.K."/>
            <person name="Zeng Q."/>
            <person name="Gargeya S."/>
            <person name="Fitzgerald M."/>
            <person name="Haas B."/>
            <person name="Abouelleil A."/>
            <person name="Alvarado L."/>
            <person name="Arachchi H.M."/>
            <person name="Berlin A."/>
            <person name="Brown A."/>
            <person name="Chapman S.B."/>
            <person name="Chen Z."/>
            <person name="Dunbar C."/>
            <person name="Freedman E."/>
            <person name="Gearin G."/>
            <person name="Gellesch M."/>
            <person name="Goldberg J."/>
            <person name="Griggs A."/>
            <person name="Gujja S."/>
            <person name="Heiman D."/>
            <person name="Howarth C."/>
            <person name="Larson L."/>
            <person name="Lui A."/>
            <person name="MacDonald P.J.P."/>
            <person name="Montmayeur A."/>
            <person name="Murphy C."/>
            <person name="Neiman D."/>
            <person name="Pearson M."/>
            <person name="Priest M."/>
            <person name="Roberts A."/>
            <person name="Saif S."/>
            <person name="Shea T."/>
            <person name="Shenoy N."/>
            <person name="Sisk P."/>
            <person name="Stolte C."/>
            <person name="Sykes S."/>
            <person name="Wortman J."/>
            <person name="Nusbaum C."/>
            <person name="Birren B."/>
        </authorList>
    </citation>
    <scope>NUCLEOTIDE SEQUENCE [LARGE SCALE GENOMIC DNA]</scope>
    <source>
        <strain evidence="2 3">Mauritania I</strain>
    </source>
</reference>
<dbReference type="AlphaFoldDB" id="A0A0J9VQN4"/>
<dbReference type="Pfam" id="PF12420">
    <property type="entry name" value="DUF3671"/>
    <property type="match status" value="1"/>
</dbReference>
<dbReference type="EMBL" id="KQ235149">
    <property type="protein sequence ID" value="KMZ89673.1"/>
    <property type="molecule type" value="Genomic_DNA"/>
</dbReference>
<feature type="transmembrane region" description="Helical" evidence="1">
    <location>
        <begin position="174"/>
        <end position="197"/>
    </location>
</feature>
<dbReference type="InterPro" id="IPR022139">
    <property type="entry name" value="Fam-L/Fam-M-like_plasmodium"/>
</dbReference>
<name>A0A0J9VQN4_PLAVI</name>
<dbReference type="Proteomes" id="UP000053776">
    <property type="component" value="Unassembled WGS sequence"/>
</dbReference>
<sequence length="210" mass="24242">MNFFNGNTWKVRNDRLLTNDDAKSEIGQSNPSDNITLPGEKNNLKDITGSSEIHESVKMDTENSMHSYIKKLERGYTNKKGLKRLDCHYEKKLFNEMYKLDKISGHMNSKTSYFKKVILKRYGLRFFIFSLVILFGISVSIVSWFPNVKGNCKGGGAASTGSCDFCEHIVDALYIPYSIIYIPLIIAFLSFIIYILSKVRKYKRLKRKYD</sequence>
<keyword evidence="1" id="KW-0472">Membrane</keyword>